<evidence type="ECO:0000256" key="2">
    <source>
        <dbReference type="ARBA" id="ARBA00022630"/>
    </source>
</evidence>
<dbReference type="GO" id="GO:0003904">
    <property type="term" value="F:deoxyribodipyrimidine photo-lyase activity"/>
    <property type="evidence" value="ECO:0007669"/>
    <property type="project" value="TreeGrafter"/>
</dbReference>
<dbReference type="EMBL" id="LAFY01004244">
    <property type="protein sequence ID" value="KJX93606.1"/>
    <property type="molecule type" value="Genomic_DNA"/>
</dbReference>
<dbReference type="Pfam" id="PF00875">
    <property type="entry name" value="DNA_photolyase"/>
    <property type="match status" value="1"/>
</dbReference>
<keyword evidence="7" id="KW-0456">Lyase</keyword>
<dbReference type="InterPro" id="IPR036155">
    <property type="entry name" value="Crypto/Photolyase_N_sf"/>
</dbReference>
<dbReference type="Gene3D" id="1.25.40.80">
    <property type="match status" value="1"/>
</dbReference>
<dbReference type="GO" id="GO:0043153">
    <property type="term" value="P:entrainment of circadian clock by photoperiod"/>
    <property type="evidence" value="ECO:0007669"/>
    <property type="project" value="TreeGrafter"/>
</dbReference>
<dbReference type="InterPro" id="IPR006050">
    <property type="entry name" value="DNA_photolyase_N"/>
</dbReference>
<reference evidence="7 8" key="1">
    <citation type="submission" date="2015-03" db="EMBL/GenBank/DDBJ databases">
        <title>RNA-seq based gene annotation and comparative genomics of four Zymoseptoria species reveal species-specific pathogenicity related genes and transposable element activity.</title>
        <authorList>
            <person name="Grandaubert J."/>
            <person name="Bhattacharyya A."/>
            <person name="Stukenbrock E.H."/>
        </authorList>
    </citation>
    <scope>NUCLEOTIDE SEQUENCE [LARGE SCALE GENOMIC DNA]</scope>
    <source>
        <strain evidence="7 8">Zb18110</strain>
    </source>
</reference>
<organism evidence="7 8">
    <name type="scientific">Zymoseptoria brevis</name>
    <dbReference type="NCBI Taxonomy" id="1047168"/>
    <lineage>
        <taxon>Eukaryota</taxon>
        <taxon>Fungi</taxon>
        <taxon>Dikarya</taxon>
        <taxon>Ascomycota</taxon>
        <taxon>Pezizomycotina</taxon>
        <taxon>Dothideomycetes</taxon>
        <taxon>Dothideomycetidae</taxon>
        <taxon>Mycosphaerellales</taxon>
        <taxon>Mycosphaerellaceae</taxon>
        <taxon>Zymoseptoria</taxon>
    </lineage>
</organism>
<feature type="binding site" evidence="4">
    <location>
        <begin position="463"/>
        <end position="465"/>
    </location>
    <ligand>
        <name>FAD</name>
        <dbReference type="ChEBI" id="CHEBI:57692"/>
    </ligand>
</feature>
<keyword evidence="8" id="KW-1185">Reference proteome</keyword>
<dbReference type="InterPro" id="IPR014729">
    <property type="entry name" value="Rossmann-like_a/b/a_fold"/>
</dbReference>
<dbReference type="STRING" id="1047168.A0A0F4G8B9"/>
<feature type="domain" description="Photolyase/cryptochrome alpha/beta" evidence="6">
    <location>
        <begin position="68"/>
        <end position="204"/>
    </location>
</feature>
<evidence type="ECO:0000313" key="7">
    <source>
        <dbReference type="EMBL" id="KJX93606.1"/>
    </source>
</evidence>
<feature type="binding site" evidence="4">
    <location>
        <begin position="365"/>
        <end position="372"/>
    </location>
    <ligand>
        <name>FAD</name>
        <dbReference type="ChEBI" id="CHEBI:57692"/>
    </ligand>
</feature>
<dbReference type="GO" id="GO:0032922">
    <property type="term" value="P:circadian regulation of gene expression"/>
    <property type="evidence" value="ECO:0007669"/>
    <property type="project" value="TreeGrafter"/>
</dbReference>
<dbReference type="PANTHER" id="PTHR11455">
    <property type="entry name" value="CRYPTOCHROME"/>
    <property type="match status" value="1"/>
</dbReference>
<dbReference type="SUPFAM" id="SSF52425">
    <property type="entry name" value="Cryptochrome/photolyase, N-terminal domain"/>
    <property type="match status" value="1"/>
</dbReference>
<dbReference type="InterPro" id="IPR036134">
    <property type="entry name" value="Crypto/Photolyase_FAD-like_sf"/>
</dbReference>
<evidence type="ECO:0000256" key="4">
    <source>
        <dbReference type="PIRSR" id="PIRSR602081-1"/>
    </source>
</evidence>
<evidence type="ECO:0000256" key="5">
    <source>
        <dbReference type="SAM" id="MobiDB-lite"/>
    </source>
</evidence>
<dbReference type="InterPro" id="IPR005101">
    <property type="entry name" value="Cryptochr/Photolyase_FAD-bd"/>
</dbReference>
<feature type="binding site" evidence="4">
    <location>
        <position position="362"/>
    </location>
    <ligand>
        <name>FAD</name>
        <dbReference type="ChEBI" id="CHEBI:57692"/>
    </ligand>
</feature>
<sequence>MPPQKHARSPSADAIYDAPAGKIGKHNTSNDPLRHPTIQVANRIDADTPFNQLTTLLKKSSSDDKPRNVLHWFRSKDLRHQDNRALAAAAEKVKEGNGNLITCYLHSPKDMEWHGTSPARVDLILETLKLLQKEMEDKNIPLVILVAEGRKDKTTRVLEFVKKYDISHVYANMEYEVDELRRDIDFVKKKDDGVGLEVLHDQTVVEPLALCTGAGTPHKVFTPYHRAWLGEVGEDPGLLDTVASPEGNGPQAKEELKGLFGGSIPTAPENKQFADDQERDRVRKLWPAGHDAGMKRLSLFLDQKVDTYAGDRSTPALDPSSRLSPYFASGLISIREVMKACLKHKTAGGKKVPSLPQGPAAWVRELVFREFYRHTTCATPHTSMNLPVNLKFDNVEWEDDEEGWKKWCEGTTGVPFVDAGMRQLRAEKWMHNRARMNTSSYLSANLLIDYRRGERYFAEHLVDWDLSNNTNGWQPSYTIFNPVSQAEKCDPDGEYIRRWVPELKNVKGKAVFAPHERLGKGEFEKLGYPKPHVEYGESKARAVERYKKGTAEAKV</sequence>
<dbReference type="PRINTS" id="PR00147">
    <property type="entry name" value="DNAPHOTLYASE"/>
</dbReference>
<keyword evidence="2 4" id="KW-0285">Flavoprotein</keyword>
<dbReference type="GO" id="GO:0005634">
    <property type="term" value="C:nucleus"/>
    <property type="evidence" value="ECO:0007669"/>
    <property type="project" value="TreeGrafter"/>
</dbReference>
<dbReference type="Pfam" id="PF03441">
    <property type="entry name" value="FAD_binding_7"/>
    <property type="match status" value="1"/>
</dbReference>
<evidence type="ECO:0000313" key="8">
    <source>
        <dbReference type="Proteomes" id="UP000033647"/>
    </source>
</evidence>
<dbReference type="Gene3D" id="1.10.579.10">
    <property type="entry name" value="DNA Cyclobutane Dipyrimidine Photolyase, subunit A, domain 3"/>
    <property type="match status" value="1"/>
</dbReference>
<dbReference type="AlphaFoldDB" id="A0A0F4G8B9"/>
<dbReference type="SUPFAM" id="SSF48173">
    <property type="entry name" value="Cryptochrome/photolyase FAD-binding domain"/>
    <property type="match status" value="1"/>
</dbReference>
<comment type="caution">
    <text evidence="7">The sequence shown here is derived from an EMBL/GenBank/DDBJ whole genome shotgun (WGS) entry which is preliminary data.</text>
</comment>
<gene>
    <name evidence="7" type="ORF">TI39_contig4285g00005</name>
</gene>
<proteinExistence type="inferred from homology"/>
<evidence type="ECO:0000259" key="6">
    <source>
        <dbReference type="PROSITE" id="PS51645"/>
    </source>
</evidence>
<accession>A0A0F4G8B9</accession>
<dbReference type="Proteomes" id="UP000033647">
    <property type="component" value="Unassembled WGS sequence"/>
</dbReference>
<comment type="similarity">
    <text evidence="1">Belongs to the DNA photolyase class-1 family.</text>
</comment>
<dbReference type="PROSITE" id="PS51645">
    <property type="entry name" value="PHR_CRY_ALPHA_BETA"/>
    <property type="match status" value="1"/>
</dbReference>
<feature type="binding site" evidence="4">
    <location>
        <begin position="320"/>
        <end position="324"/>
    </location>
    <ligand>
        <name>FAD</name>
        <dbReference type="ChEBI" id="CHEBI:57692"/>
    </ligand>
</feature>
<evidence type="ECO:0000256" key="3">
    <source>
        <dbReference type="ARBA" id="ARBA00022827"/>
    </source>
</evidence>
<dbReference type="OrthoDB" id="435881at2759"/>
<keyword evidence="3 4" id="KW-0274">FAD</keyword>
<comment type="cofactor">
    <cofactor evidence="4">
        <name>FAD</name>
        <dbReference type="ChEBI" id="CHEBI:57692"/>
    </cofactor>
    <text evidence="4">Binds 1 FAD per subunit.</text>
</comment>
<dbReference type="GO" id="GO:0003677">
    <property type="term" value="F:DNA binding"/>
    <property type="evidence" value="ECO:0007669"/>
    <property type="project" value="TreeGrafter"/>
</dbReference>
<name>A0A0F4G8B9_9PEZI</name>
<dbReference type="PANTHER" id="PTHR11455:SF18">
    <property type="entry name" value="SI:CH1073-390K14.1"/>
    <property type="match status" value="1"/>
</dbReference>
<dbReference type="GO" id="GO:0005737">
    <property type="term" value="C:cytoplasm"/>
    <property type="evidence" value="ECO:0007669"/>
    <property type="project" value="TreeGrafter"/>
</dbReference>
<dbReference type="Gene3D" id="3.40.50.620">
    <property type="entry name" value="HUPs"/>
    <property type="match status" value="1"/>
</dbReference>
<dbReference type="InterPro" id="IPR002081">
    <property type="entry name" value="Cryptochrome/DNA_photolyase_1"/>
</dbReference>
<evidence type="ECO:0000256" key="1">
    <source>
        <dbReference type="ARBA" id="ARBA00005862"/>
    </source>
</evidence>
<protein>
    <submittedName>
        <fullName evidence="7">Deoxyribodipyrimidine photo-lyase like protein</fullName>
    </submittedName>
</protein>
<dbReference type="GO" id="GO:0071949">
    <property type="term" value="F:FAD binding"/>
    <property type="evidence" value="ECO:0007669"/>
    <property type="project" value="TreeGrafter"/>
</dbReference>
<feature type="binding site" evidence="4">
    <location>
        <position position="308"/>
    </location>
    <ligand>
        <name>FAD</name>
        <dbReference type="ChEBI" id="CHEBI:57692"/>
    </ligand>
</feature>
<feature type="region of interest" description="Disordered" evidence="5">
    <location>
        <begin position="1"/>
        <end position="34"/>
    </location>
</feature>